<dbReference type="InterPro" id="IPR003918">
    <property type="entry name" value="NADH_UbQ_OxRdtase"/>
</dbReference>
<evidence type="ECO:0000256" key="15">
    <source>
        <dbReference type="ARBA" id="ARBA00049551"/>
    </source>
</evidence>
<evidence type="ECO:0000256" key="17">
    <source>
        <dbReference type="SAM" id="SignalP"/>
    </source>
</evidence>
<feature type="chain" id="PRO_5022713530" description="NADH-ubiquinone oxidoreductase chain 4" evidence="17">
    <location>
        <begin position="18"/>
        <end position="454"/>
    </location>
</feature>
<feature type="transmembrane region" description="Helical" evidence="16">
    <location>
        <begin position="63"/>
        <end position="79"/>
    </location>
</feature>
<accession>A0A5B8GX96</accession>
<dbReference type="GO" id="GO:0031966">
    <property type="term" value="C:mitochondrial membrane"/>
    <property type="evidence" value="ECO:0007669"/>
    <property type="project" value="UniProtKB-SubCell"/>
</dbReference>
<feature type="domain" description="NADH:quinone oxidoreductase/Mrp antiporter transmembrane" evidence="18">
    <location>
        <begin position="110"/>
        <end position="394"/>
    </location>
</feature>
<dbReference type="NCBIfam" id="TIGR01972">
    <property type="entry name" value="NDH_I_M"/>
    <property type="match status" value="1"/>
</dbReference>
<feature type="signal peptide" evidence="17">
    <location>
        <begin position="1"/>
        <end position="17"/>
    </location>
</feature>
<evidence type="ECO:0000256" key="4">
    <source>
        <dbReference type="ARBA" id="ARBA00021006"/>
    </source>
</evidence>
<comment type="catalytic activity">
    <reaction evidence="15 16">
        <text>a ubiquinone + NADH + 5 H(+)(in) = a ubiquinol + NAD(+) + 4 H(+)(out)</text>
        <dbReference type="Rhea" id="RHEA:29091"/>
        <dbReference type="Rhea" id="RHEA-COMP:9565"/>
        <dbReference type="Rhea" id="RHEA-COMP:9566"/>
        <dbReference type="ChEBI" id="CHEBI:15378"/>
        <dbReference type="ChEBI" id="CHEBI:16389"/>
        <dbReference type="ChEBI" id="CHEBI:17976"/>
        <dbReference type="ChEBI" id="CHEBI:57540"/>
        <dbReference type="ChEBI" id="CHEBI:57945"/>
        <dbReference type="EC" id="7.1.1.2"/>
    </reaction>
</comment>
<keyword evidence="14 16" id="KW-0472">Membrane</keyword>
<dbReference type="PANTHER" id="PTHR43507:SF20">
    <property type="entry name" value="NADH-UBIQUINONE OXIDOREDUCTASE CHAIN 4"/>
    <property type="match status" value="1"/>
</dbReference>
<dbReference type="GO" id="GO:0042773">
    <property type="term" value="P:ATP synthesis coupled electron transport"/>
    <property type="evidence" value="ECO:0007669"/>
    <property type="project" value="InterPro"/>
</dbReference>
<dbReference type="EC" id="7.1.1.2" evidence="3 16"/>
<protein>
    <recommendedName>
        <fullName evidence="4 16">NADH-ubiquinone oxidoreductase chain 4</fullName>
        <ecNumber evidence="3 16">7.1.1.2</ecNumber>
    </recommendedName>
</protein>
<dbReference type="GO" id="GO:0003954">
    <property type="term" value="F:NADH dehydrogenase activity"/>
    <property type="evidence" value="ECO:0007669"/>
    <property type="project" value="TreeGrafter"/>
</dbReference>
<feature type="transmembrane region" description="Helical" evidence="16">
    <location>
        <begin position="221"/>
        <end position="241"/>
    </location>
</feature>
<evidence type="ECO:0000256" key="2">
    <source>
        <dbReference type="ARBA" id="ARBA00009025"/>
    </source>
</evidence>
<evidence type="ECO:0000256" key="6">
    <source>
        <dbReference type="ARBA" id="ARBA00022660"/>
    </source>
</evidence>
<evidence type="ECO:0000313" key="20">
    <source>
        <dbReference type="EMBL" id="QDW76107.1"/>
    </source>
</evidence>
<feature type="transmembrane region" description="Helical" evidence="16">
    <location>
        <begin position="256"/>
        <end position="275"/>
    </location>
</feature>
<keyword evidence="8" id="KW-1278">Translocase</keyword>
<evidence type="ECO:0000256" key="9">
    <source>
        <dbReference type="ARBA" id="ARBA00022982"/>
    </source>
</evidence>
<keyword evidence="9 16" id="KW-0249">Electron transport</keyword>
<dbReference type="GO" id="GO:0008137">
    <property type="term" value="F:NADH dehydrogenase (ubiquinone) activity"/>
    <property type="evidence" value="ECO:0007669"/>
    <property type="project" value="UniProtKB-UniRule"/>
</dbReference>
<feature type="transmembrane region" description="Helical" evidence="16">
    <location>
        <begin position="141"/>
        <end position="163"/>
    </location>
</feature>
<dbReference type="AlphaFoldDB" id="A0A5B8GX96"/>
<feature type="transmembrane region" description="Helical" evidence="16">
    <location>
        <begin position="386"/>
        <end position="410"/>
    </location>
</feature>
<dbReference type="RefSeq" id="YP_009687359.1">
    <property type="nucleotide sequence ID" value="NC_044480.1"/>
</dbReference>
<feature type="domain" description="NADH:ubiquinone oxidoreductase chain 4 N-terminal" evidence="19">
    <location>
        <begin position="1"/>
        <end position="106"/>
    </location>
</feature>
<dbReference type="InterPro" id="IPR000260">
    <property type="entry name" value="NADH4_N"/>
</dbReference>
<organism evidence="20">
    <name type="scientific">Pyxicephalus adspersus</name>
    <name type="common">African bullfrog</name>
    <dbReference type="NCBI Taxonomy" id="30357"/>
    <lineage>
        <taxon>Eukaryota</taxon>
        <taxon>Metazoa</taxon>
        <taxon>Chordata</taxon>
        <taxon>Craniata</taxon>
        <taxon>Vertebrata</taxon>
        <taxon>Euteleostomi</taxon>
        <taxon>Amphibia</taxon>
        <taxon>Batrachia</taxon>
        <taxon>Anura</taxon>
        <taxon>Neobatrachia</taxon>
        <taxon>Ranoidea</taxon>
        <taxon>Pyxicephalidae</taxon>
        <taxon>Pyxicephalinae</taxon>
        <taxon>Pyxicephalus</taxon>
    </lineage>
</organism>
<evidence type="ECO:0000256" key="14">
    <source>
        <dbReference type="ARBA" id="ARBA00023136"/>
    </source>
</evidence>
<dbReference type="InterPro" id="IPR010227">
    <property type="entry name" value="NADH_Q_OxRdtase_chainM/4"/>
</dbReference>
<evidence type="ECO:0000256" key="11">
    <source>
        <dbReference type="ARBA" id="ARBA00023027"/>
    </source>
</evidence>
<evidence type="ECO:0000256" key="1">
    <source>
        <dbReference type="ARBA" id="ARBA00004225"/>
    </source>
</evidence>
<keyword evidence="5 16" id="KW-0813">Transport</keyword>
<proteinExistence type="inferred from homology"/>
<dbReference type="GeneID" id="41662603"/>
<feature type="transmembrane region" description="Helical" evidence="16">
    <location>
        <begin position="282"/>
        <end position="300"/>
    </location>
</feature>
<name>A0A5B8GX96_PYXAD</name>
<dbReference type="EMBL" id="MK460224">
    <property type="protein sequence ID" value="QDW76107.1"/>
    <property type="molecule type" value="Genomic_DNA"/>
</dbReference>
<feature type="transmembrane region" description="Helical" evidence="16">
    <location>
        <begin position="306"/>
        <end position="329"/>
    </location>
</feature>
<evidence type="ECO:0000256" key="3">
    <source>
        <dbReference type="ARBA" id="ARBA00012944"/>
    </source>
</evidence>
<evidence type="ECO:0000256" key="7">
    <source>
        <dbReference type="ARBA" id="ARBA00022692"/>
    </source>
</evidence>
<evidence type="ECO:0000256" key="8">
    <source>
        <dbReference type="ARBA" id="ARBA00022967"/>
    </source>
</evidence>
<evidence type="ECO:0000259" key="18">
    <source>
        <dbReference type="Pfam" id="PF00361"/>
    </source>
</evidence>
<comment type="subcellular location">
    <subcellularLocation>
        <location evidence="1 16">Mitochondrion membrane</location>
        <topology evidence="1 16">Multi-pass membrane protein</topology>
    </subcellularLocation>
</comment>
<evidence type="ECO:0000256" key="13">
    <source>
        <dbReference type="ARBA" id="ARBA00023128"/>
    </source>
</evidence>
<dbReference type="InterPro" id="IPR001750">
    <property type="entry name" value="ND/Mrp_TM"/>
</dbReference>
<dbReference type="Pfam" id="PF00361">
    <property type="entry name" value="Proton_antipo_M"/>
    <property type="match status" value="1"/>
</dbReference>
<keyword evidence="13 16" id="KW-0496">Mitochondrion</keyword>
<keyword evidence="6 16" id="KW-0679">Respiratory chain</keyword>
<reference evidence="20" key="1">
    <citation type="journal article" date="2019" name="PeerJ">
        <title>The complete mitochondrial genome of Pyxicephalus adspersus: high gene rearrangement and phylogenetics of one of the world's largest frogs.</title>
        <authorList>
            <person name="Cai Y.-Y."/>
            <person name="Shen S.-Q."/>
            <person name="Lu L.-X."/>
            <person name="Storey K.B."/>
            <person name="Yu D.-N."/>
            <person name="Zhang J.-Y."/>
        </authorList>
    </citation>
    <scope>NUCLEOTIDE SEQUENCE</scope>
</reference>
<dbReference type="GO" id="GO:0048039">
    <property type="term" value="F:ubiquinone binding"/>
    <property type="evidence" value="ECO:0007669"/>
    <property type="project" value="TreeGrafter"/>
</dbReference>
<evidence type="ECO:0000256" key="10">
    <source>
        <dbReference type="ARBA" id="ARBA00022989"/>
    </source>
</evidence>
<dbReference type="GO" id="GO:0015990">
    <property type="term" value="P:electron transport coupled proton transport"/>
    <property type="evidence" value="ECO:0007669"/>
    <property type="project" value="TreeGrafter"/>
</dbReference>
<feature type="transmembrane region" description="Helical" evidence="16">
    <location>
        <begin position="341"/>
        <end position="366"/>
    </location>
</feature>
<keyword evidence="11 16" id="KW-0520">NAD</keyword>
<keyword evidence="10 16" id="KW-1133">Transmembrane helix</keyword>
<sequence length="454" mass="51102">MLTLMLAWVSLIPSILLSPTKYLWAVTTTQSFTLAFLSIPWIFLQNFNLFNSTFLVDKTSAPLMILTCWLFPLTILASQSKLINEPINRQRTYIVNCSILQLSTLLAFAAADLLTFFIFFEASLIPTLFMITRWGAQERRLTAGYSFSLYTLIGAIPLLIWTLKLYEKYGTLYLPTMNLLPQTLTPGSYELLFWATCNLAFLIKLPLFTFHLWLPQAHVEAPIAGSMILAGTLLKLGGYGILRTSFLIQEPATNKALYILALATLGILATALLCLRQTDLKSLIAMSSVSHMNLIIVAVLTCSQWAFSGAMIMMIAHGLTSSTMFCLANTLYERTNTRTMIVLRGTLTMSPLAASWWLFTILLNMALPPTINFNSELLMMLAIYDWSILSFLLVALNLIATTAYTLYLLWSTQRGPFPKHINTTHPLYTREHVLLTLHILPTLLLILKPELIMM</sequence>
<evidence type="ECO:0000259" key="19">
    <source>
        <dbReference type="Pfam" id="PF01059"/>
    </source>
</evidence>
<evidence type="ECO:0000256" key="16">
    <source>
        <dbReference type="RuleBase" id="RU003297"/>
    </source>
</evidence>
<keyword evidence="12 16" id="KW-0830">Ubiquinone</keyword>
<dbReference type="CTD" id="4538"/>
<comment type="function">
    <text evidence="16">Core subunit of the mitochondrial membrane respiratory chain NADH dehydrogenase (Complex I) which catalyzes electron transfer from NADH through the respiratory chain, using ubiquinone as an electron acceptor. Essential for the catalytic activity and assembly of complex I.</text>
</comment>
<comment type="similarity">
    <text evidence="2 16">Belongs to the complex I subunit 4 family.</text>
</comment>
<feature type="transmembrane region" description="Helical" evidence="16">
    <location>
        <begin position="191"/>
        <end position="214"/>
    </location>
</feature>
<dbReference type="PANTHER" id="PTHR43507">
    <property type="entry name" value="NADH-UBIQUINONE OXIDOREDUCTASE CHAIN 4"/>
    <property type="match status" value="1"/>
</dbReference>
<geneLocation type="mitochondrion" evidence="20"/>
<keyword evidence="7 16" id="KW-0812">Transmembrane</keyword>
<gene>
    <name evidence="20" type="primary">ND4</name>
</gene>
<evidence type="ECO:0000256" key="5">
    <source>
        <dbReference type="ARBA" id="ARBA00022448"/>
    </source>
</evidence>
<keyword evidence="17" id="KW-0732">Signal</keyword>
<dbReference type="PRINTS" id="PR01437">
    <property type="entry name" value="NUOXDRDTASE4"/>
</dbReference>
<feature type="transmembrane region" description="Helical" evidence="16">
    <location>
        <begin position="99"/>
        <end position="120"/>
    </location>
</feature>
<dbReference type="Pfam" id="PF01059">
    <property type="entry name" value="Oxidored_q5_N"/>
    <property type="match status" value="1"/>
</dbReference>
<evidence type="ECO:0000256" key="12">
    <source>
        <dbReference type="ARBA" id="ARBA00023075"/>
    </source>
</evidence>